<organism evidence="3">
    <name type="scientific">Calcidiscus leptoporus</name>
    <dbReference type="NCBI Taxonomy" id="127549"/>
    <lineage>
        <taxon>Eukaryota</taxon>
        <taxon>Haptista</taxon>
        <taxon>Haptophyta</taxon>
        <taxon>Prymnesiophyceae</taxon>
        <taxon>Coccolithales</taxon>
        <taxon>Calcidiscaceae</taxon>
        <taxon>Calcidiscus</taxon>
    </lineage>
</organism>
<dbReference type="EMBL" id="HBER01026666">
    <property type="protein sequence ID" value="CAD8538151.1"/>
    <property type="molecule type" value="Transcribed_RNA"/>
</dbReference>
<dbReference type="AlphaFoldDB" id="A0A7S0J1L5"/>
<protein>
    <submittedName>
        <fullName evidence="3">Uncharacterized protein</fullName>
    </submittedName>
</protein>
<feature type="region of interest" description="Disordered" evidence="1">
    <location>
        <begin position="146"/>
        <end position="170"/>
    </location>
</feature>
<name>A0A7S0J1L5_9EUKA</name>
<reference evidence="3" key="1">
    <citation type="submission" date="2021-01" db="EMBL/GenBank/DDBJ databases">
        <authorList>
            <person name="Corre E."/>
            <person name="Pelletier E."/>
            <person name="Niang G."/>
            <person name="Scheremetjew M."/>
            <person name="Finn R."/>
            <person name="Kale V."/>
            <person name="Holt S."/>
            <person name="Cochrane G."/>
            <person name="Meng A."/>
            <person name="Brown T."/>
            <person name="Cohen L."/>
        </authorList>
    </citation>
    <scope>NUCLEOTIDE SEQUENCE</scope>
    <source>
        <strain evidence="3">RCC1130</strain>
    </source>
</reference>
<feature type="chain" id="PRO_5031175319" evidence="2">
    <location>
        <begin position="18"/>
        <end position="170"/>
    </location>
</feature>
<accession>A0A7S0J1L5</accession>
<sequence>MGMTCSCFCCCCSCCSAAIAGIYLGSRRARRGAEYIAVSSDVDIDAFEICEEDEYEVDQATAAQISAIVTPATRERGVGPAEQRNTLSGEAWIAEMNAELAQFDVITSRHLQAAQLDDKQGHCELHMCSDQLLLVHDLRGLYLRPHPYPHPQPPSPSPSISALPPTPPKV</sequence>
<proteinExistence type="predicted"/>
<evidence type="ECO:0000256" key="2">
    <source>
        <dbReference type="SAM" id="SignalP"/>
    </source>
</evidence>
<evidence type="ECO:0000313" key="3">
    <source>
        <dbReference type="EMBL" id="CAD8538151.1"/>
    </source>
</evidence>
<gene>
    <name evidence="3" type="ORF">CLEP1334_LOCUS13433</name>
</gene>
<evidence type="ECO:0000256" key="1">
    <source>
        <dbReference type="SAM" id="MobiDB-lite"/>
    </source>
</evidence>
<feature type="signal peptide" evidence="2">
    <location>
        <begin position="1"/>
        <end position="17"/>
    </location>
</feature>
<keyword evidence="2" id="KW-0732">Signal</keyword>
<feature type="compositionally biased region" description="Pro residues" evidence="1">
    <location>
        <begin position="146"/>
        <end position="157"/>
    </location>
</feature>